<dbReference type="HOGENOM" id="CLU_2955268_0_0_4"/>
<gene>
    <name evidence="1" type="ordered locus">Mmol_0874</name>
</gene>
<name>C6WV34_METML</name>
<dbReference type="KEGG" id="mmb:Mmol_0874"/>
<dbReference type="Proteomes" id="UP000002742">
    <property type="component" value="Chromosome"/>
</dbReference>
<evidence type="ECO:0000313" key="1">
    <source>
        <dbReference type="EMBL" id="ACT47783.1"/>
    </source>
</evidence>
<reference evidence="2" key="1">
    <citation type="submission" date="2009-07" db="EMBL/GenBank/DDBJ databases">
        <title>Complete sequence of Methylotenera mobilis JLW8.</title>
        <authorList>
            <consortium name="US DOE Joint Genome Institute"/>
            <person name="Lucas S."/>
            <person name="Copeland A."/>
            <person name="Lapidus A."/>
            <person name="Glavina del Rio T."/>
            <person name="Tice H."/>
            <person name="Bruce D."/>
            <person name="Goodwin L."/>
            <person name="Pitluck S."/>
            <person name="LaButti K.M."/>
            <person name="Clum A."/>
            <person name="Larimer F."/>
            <person name="Land M."/>
            <person name="Hauser L."/>
            <person name="Kyrpides N."/>
            <person name="Mikhailova N."/>
            <person name="Kayluzhnaya M."/>
            <person name="Chistoserdova L."/>
        </authorList>
    </citation>
    <scope>NUCLEOTIDE SEQUENCE [LARGE SCALE GENOMIC DNA]</scope>
    <source>
        <strain evidence="2">JLW8 / ATCC BAA-1282 / DSM 17540</strain>
    </source>
</reference>
<organism evidence="1 2">
    <name type="scientific">Methylotenera mobilis (strain JLW8 / ATCC BAA-1282 / DSM 17540)</name>
    <dbReference type="NCBI Taxonomy" id="583345"/>
    <lineage>
        <taxon>Bacteria</taxon>
        <taxon>Pseudomonadati</taxon>
        <taxon>Pseudomonadota</taxon>
        <taxon>Betaproteobacteria</taxon>
        <taxon>Nitrosomonadales</taxon>
        <taxon>Methylophilaceae</taxon>
        <taxon>Methylotenera</taxon>
    </lineage>
</organism>
<keyword evidence="2" id="KW-1185">Reference proteome</keyword>
<proteinExistence type="predicted"/>
<dbReference type="AlphaFoldDB" id="C6WV34"/>
<protein>
    <submittedName>
        <fullName evidence="1">Uncharacterized protein</fullName>
    </submittedName>
</protein>
<reference evidence="1 2" key="2">
    <citation type="journal article" date="2011" name="J. Bacteriol.">
        <title>Genomes of three methylotrophs from a single niche uncover genetic and metabolic divergence of Methylophilaceae.</title>
        <authorList>
            <person name="Lapidus A."/>
            <person name="Clum A."/>
            <person name="Labutti K."/>
            <person name="Kaluzhnaya M.G."/>
            <person name="Lim S."/>
            <person name="Beck D.A."/>
            <person name="Glavina Del Rio T."/>
            <person name="Nolan M."/>
            <person name="Mavromatis K."/>
            <person name="Huntemann M."/>
            <person name="Lucas S."/>
            <person name="Lidstrom M.E."/>
            <person name="Ivanova N."/>
            <person name="Chistoserdova L."/>
        </authorList>
    </citation>
    <scope>NUCLEOTIDE SEQUENCE [LARGE SCALE GENOMIC DNA]</scope>
    <source>
        <strain evidence="2">JLW8 / ATCC BAA-1282 / DSM 17540</strain>
    </source>
</reference>
<dbReference type="EMBL" id="CP001672">
    <property type="protein sequence ID" value="ACT47783.1"/>
    <property type="molecule type" value="Genomic_DNA"/>
</dbReference>
<accession>C6WV34</accession>
<evidence type="ECO:0000313" key="2">
    <source>
        <dbReference type="Proteomes" id="UP000002742"/>
    </source>
</evidence>
<sequence>MQILQLILITESGKTPLSALKVNKQLKAGAQVLVLLYTCVTARPAADILLDATMRGFKL</sequence>